<dbReference type="Gene3D" id="2.60.40.1180">
    <property type="entry name" value="Golgi alpha-mannosidase II"/>
    <property type="match status" value="1"/>
</dbReference>
<dbReference type="Gene3D" id="2.60.120.260">
    <property type="entry name" value="Galactose-binding domain-like"/>
    <property type="match status" value="2"/>
</dbReference>
<dbReference type="Pfam" id="PF03422">
    <property type="entry name" value="CBM_6"/>
    <property type="match status" value="1"/>
</dbReference>
<dbReference type="PANTHER" id="PTHR43863:SF2">
    <property type="entry name" value="MALTASE-GLUCOAMYLASE"/>
    <property type="match status" value="1"/>
</dbReference>
<comment type="similarity">
    <text evidence="1">Belongs to the glycosyl hydrolase 66 family.</text>
</comment>
<feature type="domain" description="CBM6" evidence="3">
    <location>
        <begin position="743"/>
        <end position="865"/>
    </location>
</feature>
<dbReference type="RefSeq" id="WP_188528702.1">
    <property type="nucleotide sequence ID" value="NZ_BMGR01000001.1"/>
</dbReference>
<dbReference type="GO" id="GO:0030246">
    <property type="term" value="F:carbohydrate binding"/>
    <property type="evidence" value="ECO:0007669"/>
    <property type="project" value="InterPro"/>
</dbReference>
<accession>A0A917CJM8</accession>
<dbReference type="AlphaFoldDB" id="A0A917CJM8"/>
<keyword evidence="5" id="KW-1185">Reference proteome</keyword>
<dbReference type="InterPro" id="IPR025092">
    <property type="entry name" value="Glyco_hydro_66"/>
</dbReference>
<dbReference type="InterPro" id="IPR051816">
    <property type="entry name" value="Glycosyl_Hydrolase_31"/>
</dbReference>
<feature type="domain" description="CBM6" evidence="3">
    <location>
        <begin position="414"/>
        <end position="540"/>
    </location>
</feature>
<gene>
    <name evidence="4" type="ORF">GCM10010916_05300</name>
</gene>
<evidence type="ECO:0000313" key="5">
    <source>
        <dbReference type="Proteomes" id="UP000644756"/>
    </source>
</evidence>
<name>A0A917CJM8_9BACL</name>
<evidence type="ECO:0000256" key="2">
    <source>
        <dbReference type="ARBA" id="ARBA00022729"/>
    </source>
</evidence>
<dbReference type="PANTHER" id="PTHR43863">
    <property type="entry name" value="HYDROLASE, PUTATIVE (AFU_ORTHOLOGUE AFUA_1G03140)-RELATED"/>
    <property type="match status" value="1"/>
</dbReference>
<dbReference type="Pfam" id="PF16990">
    <property type="entry name" value="CBM_35"/>
    <property type="match status" value="1"/>
</dbReference>
<evidence type="ECO:0000313" key="4">
    <source>
        <dbReference type="EMBL" id="GGF90927.1"/>
    </source>
</evidence>
<dbReference type="InterPro" id="IPR013780">
    <property type="entry name" value="Glyco_hydro_b"/>
</dbReference>
<dbReference type="CDD" id="cd04083">
    <property type="entry name" value="CBM35_Lmo2446-like"/>
    <property type="match status" value="2"/>
</dbReference>
<protein>
    <recommendedName>
        <fullName evidence="3">CBM6 domain-containing protein</fullName>
    </recommendedName>
</protein>
<reference evidence="4" key="2">
    <citation type="submission" date="2020-09" db="EMBL/GenBank/DDBJ databases">
        <authorList>
            <person name="Sun Q."/>
            <person name="Zhou Y."/>
        </authorList>
    </citation>
    <scope>NUCLEOTIDE SEQUENCE</scope>
    <source>
        <strain evidence="4">CGMCC 1.12987</strain>
    </source>
</reference>
<evidence type="ECO:0000259" key="3">
    <source>
        <dbReference type="PROSITE" id="PS51175"/>
    </source>
</evidence>
<dbReference type="Pfam" id="PF13199">
    <property type="entry name" value="Glyco_hydro_66"/>
    <property type="match status" value="1"/>
</dbReference>
<reference evidence="4" key="1">
    <citation type="journal article" date="2014" name="Int. J. Syst. Evol. Microbiol.">
        <title>Complete genome sequence of Corynebacterium casei LMG S-19264T (=DSM 44701T), isolated from a smear-ripened cheese.</title>
        <authorList>
            <consortium name="US DOE Joint Genome Institute (JGI-PGF)"/>
            <person name="Walter F."/>
            <person name="Albersmeier A."/>
            <person name="Kalinowski J."/>
            <person name="Ruckert C."/>
        </authorList>
    </citation>
    <scope>NUCLEOTIDE SEQUENCE</scope>
    <source>
        <strain evidence="4">CGMCC 1.12987</strain>
    </source>
</reference>
<dbReference type="Proteomes" id="UP000644756">
    <property type="component" value="Unassembled WGS sequence"/>
</dbReference>
<dbReference type="PROSITE" id="PS51175">
    <property type="entry name" value="CBM6"/>
    <property type="match status" value="2"/>
</dbReference>
<sequence>MRRVSCLVGLVMSFVLIAMSGIVPPSVQASGTGIIKRVYTDKARYNPGNAASIKVELTNESGASFSGNVDLSIHHLETLLHTDSSSIQLPNGASTTITFTWTTPNTDFQGYFVHVAAGASTGATAIDVSSNWTRFPRYGYMSEYPSEASSVTDARVKRTMEDYHTNAFQLYDWMWRHENNIKRTNGVIDEYWTDWSGKHTMYWQTIQNLISSMHNYNAAAMPYTMNYAALHNYESISGVDPKWAMYEDSAHQTQMGFDFVDNDPDTWLWLFNPADTNWQNYIFAQYRDMISTAGFDGIHLDQMGERADPYDYYGNVIDLDNSFSGFINNLRSNLNSNNMSDKVLTFNNVDGAANGWAFDDVTKNAQYDFTYTEIWGNANDYIELKALIDKAKRNNGQKAVVLAAYMNYEENTGTTYEAESATLNGVTTNNNHAGYTGSGFVDGFGDNGDYVEFSIQVPEDGWHGLVFRYGNDTGTNNSRSLYVDGNFVKQITGFLDQDSWGTWKFDAYHTVWLTAGSHTVRVAKEAGDTGFINLDSMTLGTFNEPSVRLTGAALAASGATRIEMGEGDQMLGHPYFPNRSKQMRSSLKEAMKNYYNFITAYENLLFDKDVFNSDSGAQFVEISGQPVAGSGTAGSIWHFMKQSDNYNIVHLINLKNSTDTDWRNSDSAPTTLTNLATKVYIGNQESVTGVYLASPDISLGGTQSLSFTTGTDSKGKYVSFTIPSLQYWDMIYMKRAFTTPTDDIYEAEDAIKVNVGVNTNHAGYSGTGFVDNFDNNDGVTFTVSASQDDDQVLRFRYSNGGSDATRDIFIDGNYAGTISFPATGSWSSWATSELTVRLKKGIHTVTIWKNASNIGAINLDYLDLDKTYIWQFDRQITSVPAGYRITFRTGASGWVHQGVNNWQNVVDVKMMPNGSQDGGLDHEISVGPFTSGTIVDFTFLWDDNANGIMEPIIDRWEGTDFHITVN</sequence>
<keyword evidence="2" id="KW-0732">Signal</keyword>
<comment type="caution">
    <text evidence="4">The sequence shown here is derived from an EMBL/GenBank/DDBJ whole genome shotgun (WGS) entry which is preliminary data.</text>
</comment>
<dbReference type="EMBL" id="BMGR01000001">
    <property type="protein sequence ID" value="GGF90927.1"/>
    <property type="molecule type" value="Genomic_DNA"/>
</dbReference>
<dbReference type="InterPro" id="IPR008979">
    <property type="entry name" value="Galactose-bd-like_sf"/>
</dbReference>
<dbReference type="InterPro" id="IPR013783">
    <property type="entry name" value="Ig-like_fold"/>
</dbReference>
<evidence type="ECO:0000256" key="1">
    <source>
        <dbReference type="ARBA" id="ARBA00010837"/>
    </source>
</evidence>
<proteinExistence type="inferred from homology"/>
<dbReference type="CDD" id="cd14745">
    <property type="entry name" value="GH66"/>
    <property type="match status" value="1"/>
</dbReference>
<organism evidence="4 5">
    <name type="scientific">Paenibacillus abyssi</name>
    <dbReference type="NCBI Taxonomy" id="1340531"/>
    <lineage>
        <taxon>Bacteria</taxon>
        <taxon>Bacillati</taxon>
        <taxon>Bacillota</taxon>
        <taxon>Bacilli</taxon>
        <taxon>Bacillales</taxon>
        <taxon>Paenibacillaceae</taxon>
        <taxon>Paenibacillus</taxon>
    </lineage>
</organism>
<dbReference type="InterPro" id="IPR005084">
    <property type="entry name" value="CBM6"/>
</dbReference>
<dbReference type="SUPFAM" id="SSF49785">
    <property type="entry name" value="Galactose-binding domain-like"/>
    <property type="match status" value="2"/>
</dbReference>
<dbReference type="Gene3D" id="2.60.40.10">
    <property type="entry name" value="Immunoglobulins"/>
    <property type="match status" value="1"/>
</dbReference>
<dbReference type="Gene3D" id="3.20.20.80">
    <property type="entry name" value="Glycosidases"/>
    <property type="match status" value="1"/>
</dbReference>